<evidence type="ECO:0000313" key="10">
    <source>
        <dbReference type="Proteomes" id="UP000187404"/>
    </source>
</evidence>
<evidence type="ECO:0000259" key="8">
    <source>
        <dbReference type="Pfam" id="PF17768"/>
    </source>
</evidence>
<gene>
    <name evidence="9" type="ORF">BHK98_12655</name>
</gene>
<dbReference type="AlphaFoldDB" id="A0A1Q9JKW2"/>
<evidence type="ECO:0000256" key="4">
    <source>
        <dbReference type="ARBA" id="ARBA00022801"/>
    </source>
</evidence>
<dbReference type="GO" id="GO:0003676">
    <property type="term" value="F:nucleic acid binding"/>
    <property type="evidence" value="ECO:0007669"/>
    <property type="project" value="InterPro"/>
</dbReference>
<dbReference type="GO" id="GO:0006310">
    <property type="term" value="P:DNA recombination"/>
    <property type="evidence" value="ECO:0007669"/>
    <property type="project" value="InterPro"/>
</dbReference>
<organism evidence="9 10">
    <name type="scientific">Hornefia porci</name>
    <dbReference type="NCBI Taxonomy" id="2652292"/>
    <lineage>
        <taxon>Bacteria</taxon>
        <taxon>Bacillati</taxon>
        <taxon>Bacillota</taxon>
        <taxon>Clostridia</taxon>
        <taxon>Peptostreptococcales</taxon>
        <taxon>Anaerovoracaceae</taxon>
        <taxon>Hornefia</taxon>
    </lineage>
</organism>
<dbReference type="InterPro" id="IPR004610">
    <property type="entry name" value="RecJ"/>
</dbReference>
<proteinExistence type="inferred from homology"/>
<dbReference type="SUPFAM" id="SSF64182">
    <property type="entry name" value="DHH phosphoesterases"/>
    <property type="match status" value="1"/>
</dbReference>
<dbReference type="Gene3D" id="3.10.310.30">
    <property type="match status" value="1"/>
</dbReference>
<accession>A0A1Q9JKW2</accession>
<feature type="domain" description="DDH" evidence="6">
    <location>
        <begin position="58"/>
        <end position="206"/>
    </location>
</feature>
<comment type="caution">
    <text evidence="9">The sequence shown here is derived from an EMBL/GenBank/DDBJ whole genome shotgun (WGS) entry which is preliminary data.</text>
</comment>
<dbReference type="InterPro" id="IPR041122">
    <property type="entry name" value="RecJ_OB"/>
</dbReference>
<keyword evidence="3" id="KW-0540">Nuclease</keyword>
<dbReference type="Pfam" id="PF01368">
    <property type="entry name" value="DHH"/>
    <property type="match status" value="1"/>
</dbReference>
<evidence type="ECO:0000259" key="6">
    <source>
        <dbReference type="Pfam" id="PF01368"/>
    </source>
</evidence>
<sequence length="548" mass="61265">MELQPKLIELLNNRGIRTEEELAEFLSDRPQKTHDPFLLHNMEAGVDLILSAIEKGRKICVYGDYDADGITSVVVMTEVLSALTDRLMYYIPSRFEEGYGLNMGAIDRVRAMGAEFIITVDCGSVSCEEVEYARELGMEILVTDHHTVTDRIADCLVINPNQPDCNYPCPWLAGCGVAFKVCQAIVRKTGLPKSLLVRTLDMVGIGTIGDIVPLVDENRTLAKYGLRAVNTGERRNLARLIDAVGLKQGQITAENVSFVIVPHLNAAGRMEHARIAADIFLPRDEDLVSENIRRVCECNLQRKKIQEEIFRSCEEQVNREQAESLFLMLDMGKAHEGVTGIVAGKLAEQYYRPTVILTDTGENCLKGTGRSIPGVNIYEVLKQSEDLFERFGGHAAACGFTIRKDRFPQLRQNAENRMKQLRVQNPDIFRRKIRTDLTLSGTDVNPELIQQLSLLEPCGCGNAKPQVAVRGRAVDPARMGSNGQYMRFYELMSGRKRLECVVFRDTDAIWETVSEEGAAGCEVIGSLGLKEWNGRVSMQMIVENVREM</sequence>
<feature type="domain" description="RecJ OB" evidence="8">
    <location>
        <begin position="435"/>
        <end position="543"/>
    </location>
</feature>
<name>A0A1Q9JKW2_9FIRM</name>
<dbReference type="GO" id="GO:0006281">
    <property type="term" value="P:DNA repair"/>
    <property type="evidence" value="ECO:0007669"/>
    <property type="project" value="InterPro"/>
</dbReference>
<comment type="similarity">
    <text evidence="1">Belongs to the RecJ family.</text>
</comment>
<dbReference type="OrthoDB" id="9809852at2"/>
<dbReference type="Pfam" id="PF17768">
    <property type="entry name" value="RecJ_OB"/>
    <property type="match status" value="1"/>
</dbReference>
<keyword evidence="4" id="KW-0378">Hydrolase</keyword>
<dbReference type="STRING" id="1261640.BHK98_12655"/>
<dbReference type="PANTHER" id="PTHR30255:SF2">
    <property type="entry name" value="SINGLE-STRANDED-DNA-SPECIFIC EXONUCLEASE RECJ"/>
    <property type="match status" value="1"/>
</dbReference>
<dbReference type="Proteomes" id="UP000187404">
    <property type="component" value="Unassembled WGS sequence"/>
</dbReference>
<evidence type="ECO:0000256" key="3">
    <source>
        <dbReference type="ARBA" id="ARBA00022722"/>
    </source>
</evidence>
<feature type="domain" description="DHHA1" evidence="7">
    <location>
        <begin position="332"/>
        <end position="419"/>
    </location>
</feature>
<evidence type="ECO:0000256" key="5">
    <source>
        <dbReference type="ARBA" id="ARBA00022839"/>
    </source>
</evidence>
<reference evidence="9 10" key="1">
    <citation type="journal article" date="2016" name="Appl. Environ. Microbiol.">
        <title>Function and Phylogeny of Bacterial Butyryl Coenzyme A:Acetate Transferases and Their Diversity in the Proximal Colon of Swine.</title>
        <authorList>
            <person name="Trachsel J."/>
            <person name="Bayles D.O."/>
            <person name="Looft T."/>
            <person name="Levine U.Y."/>
            <person name="Allen H.K."/>
        </authorList>
    </citation>
    <scope>NUCLEOTIDE SEQUENCE [LARGE SCALE GENOMIC DNA]</scope>
    <source>
        <strain evidence="9 10">68-3-10</strain>
    </source>
</reference>
<evidence type="ECO:0000256" key="2">
    <source>
        <dbReference type="ARBA" id="ARBA00019841"/>
    </source>
</evidence>
<dbReference type="Pfam" id="PF02272">
    <property type="entry name" value="DHHA1"/>
    <property type="match status" value="1"/>
</dbReference>
<dbReference type="PANTHER" id="PTHR30255">
    <property type="entry name" value="SINGLE-STRANDED-DNA-SPECIFIC EXONUCLEASE RECJ"/>
    <property type="match status" value="1"/>
</dbReference>
<dbReference type="InterPro" id="IPR001667">
    <property type="entry name" value="DDH_dom"/>
</dbReference>
<evidence type="ECO:0000259" key="7">
    <source>
        <dbReference type="Pfam" id="PF02272"/>
    </source>
</evidence>
<dbReference type="InterPro" id="IPR051673">
    <property type="entry name" value="SSDNA_exonuclease_RecJ"/>
</dbReference>
<dbReference type="NCBIfam" id="TIGR00644">
    <property type="entry name" value="recJ"/>
    <property type="match status" value="1"/>
</dbReference>
<keyword evidence="5 9" id="KW-0269">Exonuclease</keyword>
<dbReference type="InterPro" id="IPR038763">
    <property type="entry name" value="DHH_sf"/>
</dbReference>
<dbReference type="RefSeq" id="WP_075714785.1">
    <property type="nucleotide sequence ID" value="NZ_MJIE01000001.1"/>
</dbReference>
<evidence type="ECO:0000313" key="9">
    <source>
        <dbReference type="EMBL" id="OLR56839.1"/>
    </source>
</evidence>
<evidence type="ECO:0000256" key="1">
    <source>
        <dbReference type="ARBA" id="ARBA00005915"/>
    </source>
</evidence>
<dbReference type="EMBL" id="MJIE01000001">
    <property type="protein sequence ID" value="OLR56839.1"/>
    <property type="molecule type" value="Genomic_DNA"/>
</dbReference>
<keyword evidence="10" id="KW-1185">Reference proteome</keyword>
<dbReference type="GO" id="GO:0008409">
    <property type="term" value="F:5'-3' exonuclease activity"/>
    <property type="evidence" value="ECO:0007669"/>
    <property type="project" value="InterPro"/>
</dbReference>
<protein>
    <recommendedName>
        <fullName evidence="2">Single-stranded-DNA-specific exonuclease RecJ</fullName>
    </recommendedName>
</protein>
<dbReference type="InterPro" id="IPR003156">
    <property type="entry name" value="DHHA1_dom"/>
</dbReference>
<dbReference type="Gene3D" id="3.90.1640.30">
    <property type="match status" value="1"/>
</dbReference>